<dbReference type="PROSITE" id="PS50011">
    <property type="entry name" value="PROTEIN_KINASE_DOM"/>
    <property type="match status" value="1"/>
</dbReference>
<proteinExistence type="predicted"/>
<dbReference type="Pfam" id="PF07714">
    <property type="entry name" value="PK_Tyr_Ser-Thr"/>
    <property type="match status" value="1"/>
</dbReference>
<organism evidence="4 5">
    <name type="scientific">Triticum turgidum subsp. durum</name>
    <name type="common">Durum wheat</name>
    <name type="synonym">Triticum durum</name>
    <dbReference type="NCBI Taxonomy" id="4567"/>
    <lineage>
        <taxon>Eukaryota</taxon>
        <taxon>Viridiplantae</taxon>
        <taxon>Streptophyta</taxon>
        <taxon>Embryophyta</taxon>
        <taxon>Tracheophyta</taxon>
        <taxon>Spermatophyta</taxon>
        <taxon>Magnoliopsida</taxon>
        <taxon>Liliopsida</taxon>
        <taxon>Poales</taxon>
        <taxon>Poaceae</taxon>
        <taxon>BOP clade</taxon>
        <taxon>Pooideae</taxon>
        <taxon>Triticodae</taxon>
        <taxon>Triticeae</taxon>
        <taxon>Triticinae</taxon>
        <taxon>Triticum</taxon>
    </lineage>
</organism>
<dbReference type="SUPFAM" id="SSF56112">
    <property type="entry name" value="Protein kinase-like (PK-like)"/>
    <property type="match status" value="1"/>
</dbReference>
<accession>A0A9R0YXD4</accession>
<protein>
    <recommendedName>
        <fullName evidence="3">Protein kinase domain-containing protein</fullName>
    </recommendedName>
</protein>
<dbReference type="Gene3D" id="1.10.510.10">
    <property type="entry name" value="Transferase(Phosphotransferase) domain 1"/>
    <property type="match status" value="1"/>
</dbReference>
<evidence type="ECO:0000313" key="4">
    <source>
        <dbReference type="EMBL" id="VAI62694.1"/>
    </source>
</evidence>
<dbReference type="PANTHER" id="PTHR27005:SF371">
    <property type="entry name" value="PROTEIN KINASE DOMAIN-CONTAINING PROTEIN"/>
    <property type="match status" value="1"/>
</dbReference>
<evidence type="ECO:0000259" key="3">
    <source>
        <dbReference type="PROSITE" id="PS50011"/>
    </source>
</evidence>
<dbReference type="EMBL" id="LT934122">
    <property type="protein sequence ID" value="VAI62694.1"/>
    <property type="molecule type" value="Genomic_DNA"/>
</dbReference>
<dbReference type="OMA" id="ACMDENE"/>
<dbReference type="GO" id="GO:0007166">
    <property type="term" value="P:cell surface receptor signaling pathway"/>
    <property type="evidence" value="ECO:0007669"/>
    <property type="project" value="InterPro"/>
</dbReference>
<dbReference type="InterPro" id="IPR011009">
    <property type="entry name" value="Kinase-like_dom_sf"/>
</dbReference>
<feature type="domain" description="Protein kinase" evidence="3">
    <location>
        <begin position="1"/>
        <end position="146"/>
    </location>
</feature>
<sequence length="198" mass="22616">MTNILLDRSLTAKVYDFGASKLAPSDEAEIVTLVKGTCRYLDPEYLMTCQLTDKSDVYSFGVVLLELLTGKKVLCFDEPEEDRSLVSRFTTAMKAGRHGELLDGRVRLEMSPEALEEVTYLVMRCVSMIREEHPSMKEVAEKLEALRRYQWKPWGQASADPDEGQSLLGREQQRDVNYKFRPQDVLDLEEGSTYTFSL</sequence>
<gene>
    <name evidence="4" type="ORF">TRITD_6Bv1G214690</name>
</gene>
<evidence type="ECO:0000313" key="5">
    <source>
        <dbReference type="Proteomes" id="UP000324705"/>
    </source>
</evidence>
<dbReference type="InterPro" id="IPR000719">
    <property type="entry name" value="Prot_kinase_dom"/>
</dbReference>
<name>A0A9R0YXD4_TRITD</name>
<keyword evidence="2" id="KW-0067">ATP-binding</keyword>
<dbReference type="InterPro" id="IPR001245">
    <property type="entry name" value="Ser-Thr/Tyr_kinase_cat_dom"/>
</dbReference>
<reference evidence="4 5" key="1">
    <citation type="submission" date="2017-09" db="EMBL/GenBank/DDBJ databases">
        <authorList>
            <consortium name="International Durum Wheat Genome Sequencing Consortium (IDWGSC)"/>
            <person name="Milanesi L."/>
        </authorList>
    </citation>
    <scope>NUCLEOTIDE SEQUENCE [LARGE SCALE GENOMIC DNA]</scope>
    <source>
        <strain evidence="5">cv. Svevo</strain>
    </source>
</reference>
<dbReference type="InterPro" id="IPR045274">
    <property type="entry name" value="WAK-like"/>
</dbReference>
<keyword evidence="1" id="KW-0547">Nucleotide-binding</keyword>
<dbReference type="AlphaFoldDB" id="A0A9R0YXD4"/>
<dbReference type="Gramene" id="TRITD6Bv1G214690.1">
    <property type="protein sequence ID" value="TRITD6Bv1G214690.1"/>
    <property type="gene ID" value="TRITD6Bv1G214690"/>
</dbReference>
<keyword evidence="5" id="KW-1185">Reference proteome</keyword>
<dbReference type="GO" id="GO:0005524">
    <property type="term" value="F:ATP binding"/>
    <property type="evidence" value="ECO:0007669"/>
    <property type="project" value="UniProtKB-KW"/>
</dbReference>
<dbReference type="GO" id="GO:0004674">
    <property type="term" value="F:protein serine/threonine kinase activity"/>
    <property type="evidence" value="ECO:0007669"/>
    <property type="project" value="TreeGrafter"/>
</dbReference>
<dbReference type="PANTHER" id="PTHR27005">
    <property type="entry name" value="WALL-ASSOCIATED RECEPTOR KINASE-LIKE 21"/>
    <property type="match status" value="1"/>
</dbReference>
<dbReference type="Proteomes" id="UP000324705">
    <property type="component" value="Chromosome 6B"/>
</dbReference>
<evidence type="ECO:0000256" key="2">
    <source>
        <dbReference type="ARBA" id="ARBA00022840"/>
    </source>
</evidence>
<evidence type="ECO:0000256" key="1">
    <source>
        <dbReference type="ARBA" id="ARBA00022741"/>
    </source>
</evidence>
<dbReference type="GO" id="GO:0005886">
    <property type="term" value="C:plasma membrane"/>
    <property type="evidence" value="ECO:0007669"/>
    <property type="project" value="TreeGrafter"/>
</dbReference>